<feature type="region of interest" description="Disordered" evidence="1">
    <location>
        <begin position="1"/>
        <end position="30"/>
    </location>
</feature>
<comment type="caution">
    <text evidence="2">The sequence shown here is derived from an EMBL/GenBank/DDBJ whole genome shotgun (WGS) entry which is preliminary data.</text>
</comment>
<sequence>MGKPAFTPGPWYADRKGQVGPRSDADDQSNGMIVPIADVYGDNRHDDARLFAAAPELLEALEILTANVENAWPSLSNLGPLVNARAAIGKAKPDQAALAEEKGGA</sequence>
<evidence type="ECO:0000256" key="1">
    <source>
        <dbReference type="SAM" id="MobiDB-lite"/>
    </source>
</evidence>
<reference evidence="2" key="2">
    <citation type="submission" date="2020-09" db="EMBL/GenBank/DDBJ databases">
        <authorList>
            <person name="Sun Q."/>
            <person name="Kim S."/>
        </authorList>
    </citation>
    <scope>NUCLEOTIDE SEQUENCE</scope>
    <source>
        <strain evidence="2">KCTC 42097</strain>
    </source>
</reference>
<dbReference type="EMBL" id="BMZO01000001">
    <property type="protein sequence ID" value="GHC61264.1"/>
    <property type="molecule type" value="Genomic_DNA"/>
</dbReference>
<accession>A0A8J3DLR6</accession>
<reference evidence="2" key="1">
    <citation type="journal article" date="2014" name="Int. J. Syst. Evol. Microbiol.">
        <title>Complete genome sequence of Corynebacterium casei LMG S-19264T (=DSM 44701T), isolated from a smear-ripened cheese.</title>
        <authorList>
            <consortium name="US DOE Joint Genome Institute (JGI-PGF)"/>
            <person name="Walter F."/>
            <person name="Albersmeier A."/>
            <person name="Kalinowski J."/>
            <person name="Ruckert C."/>
        </authorList>
    </citation>
    <scope>NUCLEOTIDE SEQUENCE</scope>
    <source>
        <strain evidence="2">KCTC 42097</strain>
    </source>
</reference>
<dbReference type="AlphaFoldDB" id="A0A8J3DLR6"/>
<dbReference type="RefSeq" id="WP_189486875.1">
    <property type="nucleotide sequence ID" value="NZ_BMZO01000001.1"/>
</dbReference>
<dbReference type="Proteomes" id="UP000641137">
    <property type="component" value="Unassembled WGS sequence"/>
</dbReference>
<name>A0A8J3DLR6_9HYPH</name>
<keyword evidence="3" id="KW-1185">Reference proteome</keyword>
<organism evidence="2 3">
    <name type="scientific">Limoniibacter endophyticus</name>
    <dbReference type="NCBI Taxonomy" id="1565040"/>
    <lineage>
        <taxon>Bacteria</taxon>
        <taxon>Pseudomonadati</taxon>
        <taxon>Pseudomonadota</taxon>
        <taxon>Alphaproteobacteria</taxon>
        <taxon>Hyphomicrobiales</taxon>
        <taxon>Bartonellaceae</taxon>
        <taxon>Limoniibacter</taxon>
    </lineage>
</organism>
<evidence type="ECO:0000313" key="2">
    <source>
        <dbReference type="EMBL" id="GHC61264.1"/>
    </source>
</evidence>
<evidence type="ECO:0000313" key="3">
    <source>
        <dbReference type="Proteomes" id="UP000641137"/>
    </source>
</evidence>
<protein>
    <submittedName>
        <fullName evidence="2">Uncharacterized protein</fullName>
    </submittedName>
</protein>
<proteinExistence type="predicted"/>
<gene>
    <name evidence="2" type="ORF">GCM10010136_01720</name>
</gene>